<accession>A0A183AXC8</accession>
<dbReference type="PANTHER" id="PTHR12984">
    <property type="entry name" value="SCY1-RELATED S/T PROTEIN KINASE-LIKE"/>
    <property type="match status" value="1"/>
</dbReference>
<evidence type="ECO:0000313" key="2">
    <source>
        <dbReference type="Proteomes" id="UP000272942"/>
    </source>
</evidence>
<keyword evidence="2" id="KW-1185">Reference proteome</keyword>
<reference evidence="1 2" key="2">
    <citation type="submission" date="2018-11" db="EMBL/GenBank/DDBJ databases">
        <authorList>
            <consortium name="Pathogen Informatics"/>
        </authorList>
    </citation>
    <scope>NUCLEOTIDE SEQUENCE [LARGE SCALE GENOMIC DNA]</scope>
    <source>
        <strain evidence="1 2">Egypt</strain>
    </source>
</reference>
<dbReference type="PANTHER" id="PTHR12984:SF16">
    <property type="entry name" value="BLACK MATCH, ISOFORM H"/>
    <property type="match status" value="1"/>
</dbReference>
<name>A0A183AXC8_9TREM</name>
<gene>
    <name evidence="1" type="ORF">ECPE_LOCUS11612</name>
</gene>
<evidence type="ECO:0000313" key="1">
    <source>
        <dbReference type="EMBL" id="VDP88728.1"/>
    </source>
</evidence>
<dbReference type="EMBL" id="UZAN01051164">
    <property type="protein sequence ID" value="VDP88728.1"/>
    <property type="molecule type" value="Genomic_DNA"/>
</dbReference>
<dbReference type="Proteomes" id="UP000272942">
    <property type="component" value="Unassembled WGS sequence"/>
</dbReference>
<evidence type="ECO:0000313" key="3">
    <source>
        <dbReference type="WBParaSite" id="ECPE_0001164801-mRNA-1"/>
    </source>
</evidence>
<reference evidence="3" key="1">
    <citation type="submission" date="2016-06" db="UniProtKB">
        <authorList>
            <consortium name="WormBaseParasite"/>
        </authorList>
    </citation>
    <scope>IDENTIFICATION</scope>
</reference>
<dbReference type="Gene3D" id="1.10.510.10">
    <property type="entry name" value="Transferase(Phosphotransferase) domain 1"/>
    <property type="match status" value="1"/>
</dbReference>
<dbReference type="OrthoDB" id="79687at2759"/>
<dbReference type="WBParaSite" id="ECPE_0001164801-mRNA-1">
    <property type="protein sequence ID" value="ECPE_0001164801-mRNA-1"/>
    <property type="gene ID" value="ECPE_0001164801"/>
</dbReference>
<protein>
    <submittedName>
        <fullName evidence="3">Protein kinase domain-containing protein</fullName>
    </submittedName>
</protein>
<dbReference type="InterPro" id="IPR051177">
    <property type="entry name" value="CIK-Related_Protein"/>
</dbReference>
<dbReference type="AlphaFoldDB" id="A0A183AXC8"/>
<sequence>MARPDPRFAAPECLSLTATWTAPFVSRKGRPAPEGQDVILFHEGSGAYEQAAPSKSRLGEAGSRASATFTSSDQPGPWSDMFSLGLIICVVYKAGEPAQTSYERQYAPRARVQNTITDDMESNVGAPTDVSPEFSAEATRVERLRNDSSIPEAFRTAVTRMPMELVEPVEKMLSRSSQKRPSSQLFSLLKFFNDPSMLCLDVLLSFEDKSQEDRIRALQNIHLNVDRFPKDLLLHRFLPMLLDLLDKYHRRLTLRTSQTGHYIHTESTRRRSISQQDVVSISGQTESDMEVIRKLVLAVACIVQKSSPADYNDYVEHYAIDFIRRCKHVEVS</sequence>
<organism evidence="3">
    <name type="scientific">Echinostoma caproni</name>
    <dbReference type="NCBI Taxonomy" id="27848"/>
    <lineage>
        <taxon>Eukaryota</taxon>
        <taxon>Metazoa</taxon>
        <taxon>Spiralia</taxon>
        <taxon>Lophotrochozoa</taxon>
        <taxon>Platyhelminthes</taxon>
        <taxon>Trematoda</taxon>
        <taxon>Digenea</taxon>
        <taxon>Plagiorchiida</taxon>
        <taxon>Echinostomata</taxon>
        <taxon>Echinostomatoidea</taxon>
        <taxon>Echinostomatidae</taxon>
        <taxon>Echinostoma</taxon>
    </lineage>
</organism>
<proteinExistence type="predicted"/>